<accession>A0A3P6QG94</accession>
<gene>
    <name evidence="1" type="ORF">CGOC_LOCUS1409</name>
</gene>
<protein>
    <submittedName>
        <fullName evidence="1">Uncharacterized protein</fullName>
    </submittedName>
</protein>
<sequence>MKSALCEDVEITFEGNPMETASYVYVGRSTGEEDSLSRLRVSKKNIAQYTDPELRADFSDPTALLTLCYAADTWGAL</sequence>
<proteinExistence type="predicted"/>
<reference evidence="1 2" key="1">
    <citation type="submission" date="2018-11" db="EMBL/GenBank/DDBJ databases">
        <authorList>
            <consortium name="Pathogen Informatics"/>
        </authorList>
    </citation>
    <scope>NUCLEOTIDE SEQUENCE [LARGE SCALE GENOMIC DNA]</scope>
</reference>
<dbReference type="Proteomes" id="UP000271889">
    <property type="component" value="Unassembled WGS sequence"/>
</dbReference>
<dbReference type="AlphaFoldDB" id="A0A3P6QG94"/>
<organism evidence="1 2">
    <name type="scientific">Cylicostephanus goldi</name>
    <name type="common">Nematode worm</name>
    <dbReference type="NCBI Taxonomy" id="71465"/>
    <lineage>
        <taxon>Eukaryota</taxon>
        <taxon>Metazoa</taxon>
        <taxon>Ecdysozoa</taxon>
        <taxon>Nematoda</taxon>
        <taxon>Chromadorea</taxon>
        <taxon>Rhabditida</taxon>
        <taxon>Rhabditina</taxon>
        <taxon>Rhabditomorpha</taxon>
        <taxon>Strongyloidea</taxon>
        <taxon>Strongylidae</taxon>
        <taxon>Cylicostephanus</taxon>
    </lineage>
</organism>
<keyword evidence="2" id="KW-1185">Reference proteome</keyword>
<name>A0A3P6QG94_CYLGO</name>
<evidence type="ECO:0000313" key="2">
    <source>
        <dbReference type="Proteomes" id="UP000271889"/>
    </source>
</evidence>
<evidence type="ECO:0000313" key="1">
    <source>
        <dbReference type="EMBL" id="VDK48952.1"/>
    </source>
</evidence>
<dbReference type="EMBL" id="UYRV01002599">
    <property type="protein sequence ID" value="VDK48952.1"/>
    <property type="molecule type" value="Genomic_DNA"/>
</dbReference>